<keyword evidence="4" id="KW-1185">Reference proteome</keyword>
<reference evidence="3" key="1">
    <citation type="submission" date="2020-11" db="EMBL/GenBank/DDBJ databases">
        <authorList>
            <consortium name="DOE Joint Genome Institute"/>
            <person name="Ahrendt S."/>
            <person name="Riley R."/>
            <person name="Andreopoulos W."/>
            <person name="Labutti K."/>
            <person name="Pangilinan J."/>
            <person name="Ruiz-Duenas F.J."/>
            <person name="Barrasa J.M."/>
            <person name="Sanchez-Garcia M."/>
            <person name="Camarero S."/>
            <person name="Miyauchi S."/>
            <person name="Serrano A."/>
            <person name="Linde D."/>
            <person name="Babiker R."/>
            <person name="Drula E."/>
            <person name="Ayuso-Fernandez I."/>
            <person name="Pacheco R."/>
            <person name="Padilla G."/>
            <person name="Ferreira P."/>
            <person name="Barriuso J."/>
            <person name="Kellner H."/>
            <person name="Castanera R."/>
            <person name="Alfaro M."/>
            <person name="Ramirez L."/>
            <person name="Pisabarro A.G."/>
            <person name="Kuo A."/>
            <person name="Tritt A."/>
            <person name="Lipzen A."/>
            <person name="He G."/>
            <person name="Yan M."/>
            <person name="Ng V."/>
            <person name="Cullen D."/>
            <person name="Martin F."/>
            <person name="Rosso M.-N."/>
            <person name="Henrissat B."/>
            <person name="Hibbett D."/>
            <person name="Martinez A.T."/>
            <person name="Grigoriev I.V."/>
        </authorList>
    </citation>
    <scope>NUCLEOTIDE SEQUENCE</scope>
    <source>
        <strain evidence="3">ATCC 90797</strain>
    </source>
</reference>
<name>A0A9P5ZG85_PLEER</name>
<feature type="region of interest" description="Disordered" evidence="2">
    <location>
        <begin position="127"/>
        <end position="187"/>
    </location>
</feature>
<comment type="caution">
    <text evidence="3">The sequence shown here is derived from an EMBL/GenBank/DDBJ whole genome shotgun (WGS) entry which is preliminary data.</text>
</comment>
<feature type="region of interest" description="Disordered" evidence="2">
    <location>
        <begin position="79"/>
        <end position="115"/>
    </location>
</feature>
<feature type="region of interest" description="Disordered" evidence="2">
    <location>
        <begin position="285"/>
        <end position="306"/>
    </location>
</feature>
<feature type="compositionally biased region" description="Pro residues" evidence="2">
    <location>
        <begin position="15"/>
        <end position="27"/>
    </location>
</feature>
<organism evidence="3 4">
    <name type="scientific">Pleurotus eryngii</name>
    <name type="common">Boletus of the steppes</name>
    <dbReference type="NCBI Taxonomy" id="5323"/>
    <lineage>
        <taxon>Eukaryota</taxon>
        <taxon>Fungi</taxon>
        <taxon>Dikarya</taxon>
        <taxon>Basidiomycota</taxon>
        <taxon>Agaricomycotina</taxon>
        <taxon>Agaricomycetes</taxon>
        <taxon>Agaricomycetidae</taxon>
        <taxon>Agaricales</taxon>
        <taxon>Pleurotineae</taxon>
        <taxon>Pleurotaceae</taxon>
        <taxon>Pleurotus</taxon>
    </lineage>
</organism>
<dbReference type="EMBL" id="MU154874">
    <property type="protein sequence ID" value="KAF9486872.1"/>
    <property type="molecule type" value="Genomic_DNA"/>
</dbReference>
<evidence type="ECO:0000256" key="1">
    <source>
        <dbReference type="SAM" id="Coils"/>
    </source>
</evidence>
<sequence length="306" mass="33817">MSEVHDTLGGSLPSNLPPYPHTLPPIRPLQTSDAPELEPEAHPPIPPTAFSDLQAQLHETQASLASHIDKTRALKGLLNEQESIKRDVSEPRQFIHFNRHPAQSEQSDDDDDNDARSVVTVVPHELATVAEEDEEQKEEADAGQSRQGKTSKPREEKLRDVEEEAEDAERRQRQGELGRPRTPEPASLGMGFDLFTDAKHAPQYAPSAELLDALNSRLLLLSNQFESFVTLMTSLQAQHDAAQSTILNLQAKVVELEDKVKTSQSGHDEILSASISAATSAASAVVTSATPKRQRKRTLRKRRWSS</sequence>
<accession>A0A9P5ZG85</accession>
<feature type="coiled-coil region" evidence="1">
    <location>
        <begin position="232"/>
        <end position="259"/>
    </location>
</feature>
<protein>
    <submittedName>
        <fullName evidence="3">Uncharacterized protein</fullName>
    </submittedName>
</protein>
<dbReference type="OrthoDB" id="3068102at2759"/>
<evidence type="ECO:0000313" key="4">
    <source>
        <dbReference type="Proteomes" id="UP000807025"/>
    </source>
</evidence>
<dbReference type="Proteomes" id="UP000807025">
    <property type="component" value="Unassembled WGS sequence"/>
</dbReference>
<feature type="compositionally biased region" description="Basic residues" evidence="2">
    <location>
        <begin position="292"/>
        <end position="306"/>
    </location>
</feature>
<evidence type="ECO:0000313" key="3">
    <source>
        <dbReference type="EMBL" id="KAF9486872.1"/>
    </source>
</evidence>
<proteinExistence type="predicted"/>
<keyword evidence="1" id="KW-0175">Coiled coil</keyword>
<evidence type="ECO:0000256" key="2">
    <source>
        <dbReference type="SAM" id="MobiDB-lite"/>
    </source>
</evidence>
<feature type="compositionally biased region" description="Basic and acidic residues" evidence="2">
    <location>
        <begin position="168"/>
        <end position="182"/>
    </location>
</feature>
<feature type="region of interest" description="Disordered" evidence="2">
    <location>
        <begin position="1"/>
        <end position="49"/>
    </location>
</feature>
<dbReference type="AlphaFoldDB" id="A0A9P5ZG85"/>
<gene>
    <name evidence="3" type="ORF">BDN71DRAFT_793300</name>
</gene>